<keyword evidence="1" id="KW-0472">Membrane</keyword>
<reference evidence="2" key="2">
    <citation type="journal article" date="2015" name="Fish Shellfish Immunol.">
        <title>Early steps in the European eel (Anguilla anguilla)-Vibrio vulnificus interaction in the gills: Role of the RtxA13 toxin.</title>
        <authorList>
            <person name="Callol A."/>
            <person name="Pajuelo D."/>
            <person name="Ebbesson L."/>
            <person name="Teles M."/>
            <person name="MacKenzie S."/>
            <person name="Amaro C."/>
        </authorList>
    </citation>
    <scope>NUCLEOTIDE SEQUENCE</scope>
</reference>
<keyword evidence="1" id="KW-0812">Transmembrane</keyword>
<reference evidence="2" key="1">
    <citation type="submission" date="2014-11" db="EMBL/GenBank/DDBJ databases">
        <authorList>
            <person name="Amaro Gonzalez C."/>
        </authorList>
    </citation>
    <scope>NUCLEOTIDE SEQUENCE</scope>
</reference>
<dbReference type="AlphaFoldDB" id="A0A0E9SY77"/>
<sequence>MVKQRLYMSRTADVFHITYLPLILAHPLKKGRKTEMDRLMLISVSALKLITVSLLGFTHY</sequence>
<dbReference type="EMBL" id="GBXM01062952">
    <property type="protein sequence ID" value="JAH45625.1"/>
    <property type="molecule type" value="Transcribed_RNA"/>
</dbReference>
<feature type="transmembrane region" description="Helical" evidence="1">
    <location>
        <begin position="39"/>
        <end position="57"/>
    </location>
</feature>
<proteinExistence type="predicted"/>
<accession>A0A0E9SY77</accession>
<keyword evidence="1" id="KW-1133">Transmembrane helix</keyword>
<evidence type="ECO:0000256" key="1">
    <source>
        <dbReference type="SAM" id="Phobius"/>
    </source>
</evidence>
<protein>
    <submittedName>
        <fullName evidence="2">Uncharacterized protein</fullName>
    </submittedName>
</protein>
<organism evidence="2">
    <name type="scientific">Anguilla anguilla</name>
    <name type="common">European freshwater eel</name>
    <name type="synonym">Muraena anguilla</name>
    <dbReference type="NCBI Taxonomy" id="7936"/>
    <lineage>
        <taxon>Eukaryota</taxon>
        <taxon>Metazoa</taxon>
        <taxon>Chordata</taxon>
        <taxon>Craniata</taxon>
        <taxon>Vertebrata</taxon>
        <taxon>Euteleostomi</taxon>
        <taxon>Actinopterygii</taxon>
        <taxon>Neopterygii</taxon>
        <taxon>Teleostei</taxon>
        <taxon>Anguilliformes</taxon>
        <taxon>Anguillidae</taxon>
        <taxon>Anguilla</taxon>
    </lineage>
</organism>
<evidence type="ECO:0000313" key="2">
    <source>
        <dbReference type="EMBL" id="JAH45625.1"/>
    </source>
</evidence>
<name>A0A0E9SY77_ANGAN</name>